<dbReference type="KEGG" id="ltr:EVS81_15650"/>
<protein>
    <recommendedName>
        <fullName evidence="3">Aminotransferase class IV</fullName>
    </recommendedName>
</protein>
<dbReference type="AlphaFoldDB" id="A0A4P6KJ79"/>
<dbReference type="RefSeq" id="WP_130111183.1">
    <property type="nucleotide sequence ID" value="NZ_CP035806.1"/>
</dbReference>
<dbReference type="InterPro" id="IPR036038">
    <property type="entry name" value="Aminotransferase-like"/>
</dbReference>
<gene>
    <name evidence="1" type="ORF">EVS81_15650</name>
</gene>
<dbReference type="OrthoDB" id="4570776at2"/>
<sequence>MSAGSPRLLAADSFRVRRNPRTDAPEARGLELHLRRFTEAVLDAHGCSATRTGGPAPDAQPIIDRVEAFLAEARTRIAAYGVGFPRLELRDAENGGGPHELALALRPLPELRETITVRSAAEVRLPLPHRKGPAIARLSAVNRELGAEALLLDASGQVLEGATTSLVWWPGRGGATGCAVPAGTLGSERVDSVTERLLRAEAPLVDARIRPEALLRCEVWAVNALHGIRVVTHVDDEPLPAPDAPRLRRFRDALDRTWQAIEK</sequence>
<evidence type="ECO:0000313" key="1">
    <source>
        <dbReference type="EMBL" id="QBE50088.1"/>
    </source>
</evidence>
<evidence type="ECO:0008006" key="3">
    <source>
        <dbReference type="Google" id="ProtNLM"/>
    </source>
</evidence>
<dbReference type="GO" id="GO:0003824">
    <property type="term" value="F:catalytic activity"/>
    <property type="evidence" value="ECO:0007669"/>
    <property type="project" value="InterPro"/>
</dbReference>
<evidence type="ECO:0000313" key="2">
    <source>
        <dbReference type="Proteomes" id="UP000289260"/>
    </source>
</evidence>
<name>A0A4P6KJ79_9MICO</name>
<dbReference type="InterPro" id="IPR043132">
    <property type="entry name" value="BCAT-like_C"/>
</dbReference>
<keyword evidence="2" id="KW-1185">Reference proteome</keyword>
<proteinExistence type="predicted"/>
<accession>A0A4P6KJ79</accession>
<dbReference type="EMBL" id="CP035806">
    <property type="protein sequence ID" value="QBE50088.1"/>
    <property type="molecule type" value="Genomic_DNA"/>
</dbReference>
<reference evidence="1 2" key="1">
    <citation type="submission" date="2019-02" db="EMBL/GenBank/DDBJ databases">
        <authorList>
            <person name="Sun L."/>
            <person name="Pan D."/>
            <person name="Wu X."/>
        </authorList>
    </citation>
    <scope>NUCLEOTIDE SEQUENCE [LARGE SCALE GENOMIC DNA]</scope>
    <source>
        <strain evidence="1 2">JW-1</strain>
    </source>
</reference>
<dbReference type="Gene3D" id="3.20.10.10">
    <property type="entry name" value="D-amino Acid Aminotransferase, subunit A, domain 2"/>
    <property type="match status" value="1"/>
</dbReference>
<dbReference type="SUPFAM" id="SSF56752">
    <property type="entry name" value="D-aminoacid aminotransferase-like PLP-dependent enzymes"/>
    <property type="match status" value="1"/>
</dbReference>
<dbReference type="Proteomes" id="UP000289260">
    <property type="component" value="Chromosome"/>
</dbReference>
<organism evidence="1 2">
    <name type="scientific">Leucobacter triazinivorans</name>
    <dbReference type="NCBI Taxonomy" id="1784719"/>
    <lineage>
        <taxon>Bacteria</taxon>
        <taxon>Bacillati</taxon>
        <taxon>Actinomycetota</taxon>
        <taxon>Actinomycetes</taxon>
        <taxon>Micrococcales</taxon>
        <taxon>Microbacteriaceae</taxon>
        <taxon>Leucobacter</taxon>
    </lineage>
</organism>